<keyword evidence="2" id="KW-0472">Membrane</keyword>
<evidence type="ECO:0000313" key="4">
    <source>
        <dbReference type="Proteomes" id="UP000648187"/>
    </source>
</evidence>
<evidence type="ECO:0000256" key="2">
    <source>
        <dbReference type="SAM" id="Phobius"/>
    </source>
</evidence>
<dbReference type="EMBL" id="JACKWZ010000025">
    <property type="protein sequence ID" value="KAF9421286.1"/>
    <property type="molecule type" value="Genomic_DNA"/>
</dbReference>
<protein>
    <submittedName>
        <fullName evidence="3">Uncharacterized protein</fullName>
    </submittedName>
</protein>
<sequence length="706" mass="81214">MGASPAMAMARPFILRSSHSIASTGLAVRRLFVLTLLEKEMCLTGAVWPDNVRDTCPVSVSKKFISYFFAEATISVSCLAGRNCKAVHGPTPGSKMKFTSLRRCIKNRNLGSPYILSDCDVVVDGDSFFKDTYSNSNSQYILGPDCDRYADFLIHKLSSFLDSHVKCHFIFKGATKLNMDERQKFHESIIHDRIVTKIKTAPYFQPLFAQDIQKQVLEEMDIKYFVCEYDSIEAIIGVARKLKCPVLTDKLEYSLFGVSCIPPNFVLHIKGCNKLICQIYENEKVKNVFGVYNKTPMLLALLNENGIYFEQAKEIIDDMEGDVTWPVVKWVKRQREATIASTVLKGIHDNEHRDAFNKVYERIQTLYLYPFCNLAVKYFQKNKVHSLFRDDKKWFAKGISNGRIAPAFIDLKKKGLVFGSMLMNDMKRPDAMLAAFEIVSYSHCLLTNSRSSTITFIGRQADRTFIQEICNHWDRKIPQRGIFRKHRDGKKIQMNDCDVFKEFLEVVLPGSNFRYHFLFVPQDCWLLIITLVYYIFKKNKDFLYAAYCILLSYIVLGPVSKQVDELKKVESILNSSKDCVSFYNNLKCMFDKVDLSQKYNSSVVHSFSEFQHCLQNMNYLNKLCGEKIPCTVYHDTYNASFINNAFMFFEDKNDLMEYLENKCAGSIYLEMFKKVVDGFEKCLSAVEVFAKNNVLEASVISNEIKT</sequence>
<keyword evidence="4" id="KW-1185">Reference proteome</keyword>
<organism evidence="3 4">
    <name type="scientific">Spodoptera exigua</name>
    <name type="common">Beet armyworm</name>
    <name type="synonym">Noctua fulgens</name>
    <dbReference type="NCBI Taxonomy" id="7107"/>
    <lineage>
        <taxon>Eukaryota</taxon>
        <taxon>Metazoa</taxon>
        <taxon>Ecdysozoa</taxon>
        <taxon>Arthropoda</taxon>
        <taxon>Hexapoda</taxon>
        <taxon>Insecta</taxon>
        <taxon>Pterygota</taxon>
        <taxon>Neoptera</taxon>
        <taxon>Endopterygota</taxon>
        <taxon>Lepidoptera</taxon>
        <taxon>Glossata</taxon>
        <taxon>Ditrysia</taxon>
        <taxon>Noctuoidea</taxon>
        <taxon>Noctuidae</taxon>
        <taxon>Amphipyrinae</taxon>
        <taxon>Spodoptera</taxon>
    </lineage>
</organism>
<evidence type="ECO:0000256" key="1">
    <source>
        <dbReference type="ARBA" id="ARBA00007398"/>
    </source>
</evidence>
<feature type="transmembrane region" description="Helical" evidence="2">
    <location>
        <begin position="542"/>
        <end position="559"/>
    </location>
</feature>
<dbReference type="PANTHER" id="PTHR15665">
    <property type="entry name" value="ASTEROID PROTEIN"/>
    <property type="match status" value="1"/>
</dbReference>
<comment type="caution">
    <text evidence="3">The sequence shown here is derived from an EMBL/GenBank/DDBJ whole genome shotgun (WGS) entry which is preliminary data.</text>
</comment>
<dbReference type="SUPFAM" id="SSF88723">
    <property type="entry name" value="PIN domain-like"/>
    <property type="match status" value="1"/>
</dbReference>
<dbReference type="Proteomes" id="UP000648187">
    <property type="component" value="Unassembled WGS sequence"/>
</dbReference>
<dbReference type="AlphaFoldDB" id="A0A835GQQ2"/>
<name>A0A835GQQ2_SPOEX</name>
<accession>A0A835GQQ2</accession>
<dbReference type="InterPro" id="IPR026832">
    <property type="entry name" value="Asteroid"/>
</dbReference>
<reference evidence="3" key="1">
    <citation type="submission" date="2020-08" db="EMBL/GenBank/DDBJ databases">
        <title>Spodoptera exigua strain:BAW_Kor-Di-RS1 Genome sequencing and assembly.</title>
        <authorList>
            <person name="Kim J."/>
            <person name="Nam H.Y."/>
            <person name="Kwon M."/>
            <person name="Choi J.H."/>
            <person name="Cho S.R."/>
            <person name="Kim G.-H."/>
        </authorList>
    </citation>
    <scope>NUCLEOTIDE SEQUENCE</scope>
    <source>
        <strain evidence="3">BAW_Kor-Di-RS1</strain>
        <tissue evidence="3">Whole-body</tissue>
    </source>
</reference>
<comment type="similarity">
    <text evidence="1">Belongs to the asteroid family.</text>
</comment>
<keyword evidence="2" id="KW-0812">Transmembrane</keyword>
<dbReference type="PANTHER" id="PTHR15665:SF1">
    <property type="entry name" value="PROTEIN ASTEROID HOMOLOG 1"/>
    <property type="match status" value="1"/>
</dbReference>
<proteinExistence type="inferred from homology"/>
<keyword evidence="2" id="KW-1133">Transmembrane helix</keyword>
<dbReference type="InterPro" id="IPR029060">
    <property type="entry name" value="PIN-like_dom_sf"/>
</dbReference>
<gene>
    <name evidence="3" type="ORF">HW555_002758</name>
</gene>
<dbReference type="Gene3D" id="3.40.50.1010">
    <property type="entry name" value="5'-nuclease"/>
    <property type="match status" value="1"/>
</dbReference>
<feature type="transmembrane region" description="Helical" evidence="2">
    <location>
        <begin position="515"/>
        <end position="535"/>
    </location>
</feature>
<evidence type="ECO:0000313" key="3">
    <source>
        <dbReference type="EMBL" id="KAF9421286.1"/>
    </source>
</evidence>